<accession>A0A916J6D2</accession>
<evidence type="ECO:0000256" key="3">
    <source>
        <dbReference type="ARBA" id="ARBA00023027"/>
    </source>
</evidence>
<evidence type="ECO:0000259" key="4">
    <source>
        <dbReference type="SMART" id="SM00822"/>
    </source>
</evidence>
<evidence type="ECO:0000256" key="2">
    <source>
        <dbReference type="ARBA" id="ARBA00023002"/>
    </source>
</evidence>
<dbReference type="GO" id="GO:0016491">
    <property type="term" value="F:oxidoreductase activity"/>
    <property type="evidence" value="ECO:0007669"/>
    <property type="project" value="UniProtKB-KW"/>
</dbReference>
<comment type="similarity">
    <text evidence="1">Belongs to the short-chain dehydrogenases/reductases (SDR) family.</text>
</comment>
<dbReference type="InterPro" id="IPR002347">
    <property type="entry name" value="SDR_fam"/>
</dbReference>
<reference evidence="5" key="1">
    <citation type="submission" date="2021-04" db="EMBL/GenBank/DDBJ databases">
        <authorList>
            <person name="Hornung B."/>
        </authorList>
    </citation>
    <scope>NUCLEOTIDE SEQUENCE</scope>
    <source>
        <strain evidence="5">G5G6</strain>
    </source>
</reference>
<name>A0A916J6D2_9PROT</name>
<comment type="caution">
    <text evidence="5">The sequence shown here is derived from an EMBL/GenBank/DDBJ whole genome shotgun (WGS) entry which is preliminary data.</text>
</comment>
<organism evidence="5 6">
    <name type="scientific">Georgfuchsia toluolica</name>
    <dbReference type="NCBI Taxonomy" id="424218"/>
    <lineage>
        <taxon>Bacteria</taxon>
        <taxon>Pseudomonadati</taxon>
        <taxon>Pseudomonadota</taxon>
        <taxon>Betaproteobacteria</taxon>
        <taxon>Nitrosomonadales</taxon>
        <taxon>Sterolibacteriaceae</taxon>
        <taxon>Georgfuchsia</taxon>
    </lineage>
</organism>
<dbReference type="PRINTS" id="PR00080">
    <property type="entry name" value="SDRFAMILY"/>
</dbReference>
<proteinExistence type="inferred from homology"/>
<dbReference type="Proteomes" id="UP000742786">
    <property type="component" value="Unassembled WGS sequence"/>
</dbReference>
<evidence type="ECO:0000256" key="1">
    <source>
        <dbReference type="ARBA" id="ARBA00006484"/>
    </source>
</evidence>
<dbReference type="InterPro" id="IPR057326">
    <property type="entry name" value="KR_dom"/>
</dbReference>
<sequence length="268" mass="28014">MAMKGKQFYGKIAVITGGTTGIGAATAQLLVEEGARVVICARKEPAVDSWAHKISADSMIFQKCDVAIRTEVEAVIEKAADAFGGLDILINNAGLPCLGFTPDLDPETWAQTIAVNLNAVFYACRAAIPLMKRRHGGAIVNTSSISGLAADYGFTAYNAAKGAVNNYTKSLAIDHAKDNIRANAVCVGYVDTPMSAFIIEAGLSKTWVDNVPMGRAGRPEEIANVLAFLASDAASFMTGSIVVADGGLMAATGQPNLPKLVAQMQSKS</sequence>
<dbReference type="SMART" id="SM00822">
    <property type="entry name" value="PKS_KR"/>
    <property type="match status" value="1"/>
</dbReference>
<dbReference type="InterPro" id="IPR020904">
    <property type="entry name" value="Sc_DH/Rdtase_CS"/>
</dbReference>
<dbReference type="PRINTS" id="PR00081">
    <property type="entry name" value="GDHRDH"/>
</dbReference>
<dbReference type="FunFam" id="3.40.50.720:FF:000084">
    <property type="entry name" value="Short-chain dehydrogenase reductase"/>
    <property type="match status" value="1"/>
</dbReference>
<evidence type="ECO:0000313" key="5">
    <source>
        <dbReference type="EMBL" id="CAG4884777.1"/>
    </source>
</evidence>
<dbReference type="PANTHER" id="PTHR24321">
    <property type="entry name" value="DEHYDROGENASES, SHORT CHAIN"/>
    <property type="match status" value="1"/>
</dbReference>
<dbReference type="AlphaFoldDB" id="A0A916J6D2"/>
<dbReference type="EMBL" id="CAJQUM010000001">
    <property type="protein sequence ID" value="CAG4884777.1"/>
    <property type="molecule type" value="Genomic_DNA"/>
</dbReference>
<gene>
    <name evidence="5" type="ORF">GTOL_12660</name>
</gene>
<dbReference type="NCBIfam" id="NF005559">
    <property type="entry name" value="PRK07231.1"/>
    <property type="match status" value="1"/>
</dbReference>
<dbReference type="Pfam" id="PF13561">
    <property type="entry name" value="adh_short_C2"/>
    <property type="match status" value="1"/>
</dbReference>
<feature type="domain" description="Ketoreductase" evidence="4">
    <location>
        <begin position="11"/>
        <end position="193"/>
    </location>
</feature>
<protein>
    <submittedName>
        <fullName evidence="5">SDR family NAD(P)-dependent oxidoreductase</fullName>
    </submittedName>
</protein>
<keyword evidence="6" id="KW-1185">Reference proteome</keyword>
<evidence type="ECO:0000313" key="6">
    <source>
        <dbReference type="Proteomes" id="UP000742786"/>
    </source>
</evidence>
<keyword evidence="3" id="KW-0520">NAD</keyword>
<dbReference type="CDD" id="cd05233">
    <property type="entry name" value="SDR_c"/>
    <property type="match status" value="1"/>
</dbReference>
<dbReference type="Gene3D" id="3.40.50.720">
    <property type="entry name" value="NAD(P)-binding Rossmann-like Domain"/>
    <property type="match status" value="1"/>
</dbReference>
<keyword evidence="2" id="KW-0560">Oxidoreductase</keyword>
<dbReference type="SUPFAM" id="SSF51735">
    <property type="entry name" value="NAD(P)-binding Rossmann-fold domains"/>
    <property type="match status" value="1"/>
</dbReference>
<dbReference type="PROSITE" id="PS00061">
    <property type="entry name" value="ADH_SHORT"/>
    <property type="match status" value="1"/>
</dbReference>
<dbReference type="InterPro" id="IPR036291">
    <property type="entry name" value="NAD(P)-bd_dom_sf"/>
</dbReference>
<dbReference type="PANTHER" id="PTHR24321:SF8">
    <property type="entry name" value="ESTRADIOL 17-BETA-DEHYDROGENASE 8-RELATED"/>
    <property type="match status" value="1"/>
</dbReference>